<evidence type="ECO:0000313" key="2">
    <source>
        <dbReference type="Proteomes" id="UP001314170"/>
    </source>
</evidence>
<dbReference type="AlphaFoldDB" id="A0AAV1QYR5"/>
<proteinExistence type="predicted"/>
<organism evidence="1 2">
    <name type="scientific">Dovyalis caffra</name>
    <dbReference type="NCBI Taxonomy" id="77055"/>
    <lineage>
        <taxon>Eukaryota</taxon>
        <taxon>Viridiplantae</taxon>
        <taxon>Streptophyta</taxon>
        <taxon>Embryophyta</taxon>
        <taxon>Tracheophyta</taxon>
        <taxon>Spermatophyta</taxon>
        <taxon>Magnoliopsida</taxon>
        <taxon>eudicotyledons</taxon>
        <taxon>Gunneridae</taxon>
        <taxon>Pentapetalae</taxon>
        <taxon>rosids</taxon>
        <taxon>fabids</taxon>
        <taxon>Malpighiales</taxon>
        <taxon>Salicaceae</taxon>
        <taxon>Flacourtieae</taxon>
        <taxon>Dovyalis</taxon>
    </lineage>
</organism>
<comment type="caution">
    <text evidence="1">The sequence shown here is derived from an EMBL/GenBank/DDBJ whole genome shotgun (WGS) entry which is preliminary data.</text>
</comment>
<name>A0AAV1QYR5_9ROSI</name>
<accession>A0AAV1QYR5</accession>
<dbReference type="EMBL" id="CAWUPB010000850">
    <property type="protein sequence ID" value="CAK7325269.1"/>
    <property type="molecule type" value="Genomic_DNA"/>
</dbReference>
<reference evidence="1 2" key="1">
    <citation type="submission" date="2024-01" db="EMBL/GenBank/DDBJ databases">
        <authorList>
            <person name="Waweru B."/>
        </authorList>
    </citation>
    <scope>NUCLEOTIDE SEQUENCE [LARGE SCALE GENOMIC DNA]</scope>
</reference>
<sequence length="111" mass="12648">MAPYLYSVTPFEFLCQDNGKYGSYFLQCAIDAQMLASHSRLQHQALAILRQFAKLNQQRVKVMSCHKYCFVGMESEFPVSKARGRECSNVPMEVEAMQGKLVFEGVDLGLW</sequence>
<evidence type="ECO:0000313" key="1">
    <source>
        <dbReference type="EMBL" id="CAK7325269.1"/>
    </source>
</evidence>
<dbReference type="Proteomes" id="UP001314170">
    <property type="component" value="Unassembled WGS sequence"/>
</dbReference>
<keyword evidence="2" id="KW-1185">Reference proteome</keyword>
<gene>
    <name evidence="1" type="ORF">DCAF_LOCUS2942</name>
</gene>
<protein>
    <submittedName>
        <fullName evidence="1">Uncharacterized protein</fullName>
    </submittedName>
</protein>